<dbReference type="PANTHER" id="PTHR47307:SF1">
    <property type="entry name" value="GLUTATHIONE-REGULATED POTASSIUM-EFFLUX SYSTEM ANCILLARY PROTEIN KEFG"/>
    <property type="match status" value="1"/>
</dbReference>
<gene>
    <name evidence="3" type="ORF">DFQ04_0954</name>
</gene>
<dbReference type="OrthoDB" id="652200at2"/>
<evidence type="ECO:0000313" key="3">
    <source>
        <dbReference type="EMBL" id="TDQ19137.1"/>
    </source>
</evidence>
<dbReference type="GO" id="GO:0003955">
    <property type="term" value="F:NAD(P)H dehydrogenase (quinone) activity"/>
    <property type="evidence" value="ECO:0007669"/>
    <property type="project" value="TreeGrafter"/>
</dbReference>
<dbReference type="EMBL" id="SNYF01000005">
    <property type="protein sequence ID" value="TDQ19137.1"/>
    <property type="molecule type" value="Genomic_DNA"/>
</dbReference>
<name>A0A4V3D2I9_9BACT</name>
<dbReference type="PANTHER" id="PTHR47307">
    <property type="entry name" value="GLUTATHIONE-REGULATED POTASSIUM-EFFLUX SYSTEM ANCILLARY PROTEIN KEFG"/>
    <property type="match status" value="1"/>
</dbReference>
<proteinExistence type="predicted"/>
<dbReference type="InterPro" id="IPR003680">
    <property type="entry name" value="Flavodoxin_fold"/>
</dbReference>
<dbReference type="Pfam" id="PF02525">
    <property type="entry name" value="Flavodoxin_2"/>
    <property type="match status" value="1"/>
</dbReference>
<dbReference type="RefSeq" id="WP_133553176.1">
    <property type="nucleotide sequence ID" value="NZ_SNYF01000005.1"/>
</dbReference>
<evidence type="ECO:0000313" key="4">
    <source>
        <dbReference type="Proteomes" id="UP000294535"/>
    </source>
</evidence>
<dbReference type="InterPro" id="IPR046980">
    <property type="entry name" value="KefG/KefF"/>
</dbReference>
<dbReference type="Gene3D" id="3.40.50.360">
    <property type="match status" value="1"/>
</dbReference>
<evidence type="ECO:0000259" key="2">
    <source>
        <dbReference type="Pfam" id="PF02525"/>
    </source>
</evidence>
<reference evidence="3 4" key="1">
    <citation type="submission" date="2019-03" db="EMBL/GenBank/DDBJ databases">
        <title>Genomic Encyclopedia of Type Strains, Phase III (KMG-III): the genomes of soil and plant-associated and newly described type strains.</title>
        <authorList>
            <person name="Whitman W."/>
        </authorList>
    </citation>
    <scope>NUCLEOTIDE SEQUENCE [LARGE SCALE GENOMIC DNA]</scope>
    <source>
        <strain evidence="3 4">CECT 8446</strain>
    </source>
</reference>
<evidence type="ECO:0000256" key="1">
    <source>
        <dbReference type="ARBA" id="ARBA00023002"/>
    </source>
</evidence>
<keyword evidence="4" id="KW-1185">Reference proteome</keyword>
<protein>
    <submittedName>
        <fullName evidence="3">Kef-type potassium/proton antiporter accessory protein (CPA2 family)</fullName>
    </submittedName>
</protein>
<dbReference type="SUPFAM" id="SSF52218">
    <property type="entry name" value="Flavoproteins"/>
    <property type="match status" value="1"/>
</dbReference>
<organism evidence="3 4">
    <name type="scientific">Algoriphagus boseongensis</name>
    <dbReference type="NCBI Taxonomy" id="1442587"/>
    <lineage>
        <taxon>Bacteria</taxon>
        <taxon>Pseudomonadati</taxon>
        <taxon>Bacteroidota</taxon>
        <taxon>Cytophagia</taxon>
        <taxon>Cytophagales</taxon>
        <taxon>Cyclobacteriaceae</taxon>
        <taxon>Algoriphagus</taxon>
    </lineage>
</organism>
<keyword evidence="1" id="KW-0560">Oxidoreductase</keyword>
<dbReference type="GO" id="GO:0010181">
    <property type="term" value="F:FMN binding"/>
    <property type="evidence" value="ECO:0007669"/>
    <property type="project" value="TreeGrafter"/>
</dbReference>
<dbReference type="AlphaFoldDB" id="A0A4V3D2I9"/>
<sequence>MRKILILFAHPKYEHSDVNQALLEKVRPLENVLIRDLYELYPDFNINVQEEQELLFEYEVVVWHHPIYWYSCPPILKQWIDLVLEFGWAYGPGGIYLKNKYVLNAVTSGGSQEVYAHEGRNRFTMEEFLRPFEQTAYLCNMRYLPHFQVGGTHRITKDQLSQKTEEYKNLILRLRDEETITIPYTQKQ</sequence>
<feature type="domain" description="Flavodoxin-like fold" evidence="2">
    <location>
        <begin position="3"/>
        <end position="169"/>
    </location>
</feature>
<dbReference type="InterPro" id="IPR029039">
    <property type="entry name" value="Flavoprotein-like_sf"/>
</dbReference>
<accession>A0A4V3D2I9</accession>
<comment type="caution">
    <text evidence="3">The sequence shown here is derived from an EMBL/GenBank/DDBJ whole genome shotgun (WGS) entry which is preliminary data.</text>
</comment>
<dbReference type="Proteomes" id="UP000294535">
    <property type="component" value="Unassembled WGS sequence"/>
</dbReference>
<dbReference type="GO" id="GO:0009055">
    <property type="term" value="F:electron transfer activity"/>
    <property type="evidence" value="ECO:0007669"/>
    <property type="project" value="TreeGrafter"/>
</dbReference>